<name>A0A4U6R6L7_9GAMM</name>
<proteinExistence type="predicted"/>
<accession>A0A4U6R6L7</accession>
<keyword evidence="2" id="KW-1185">Reference proteome</keyword>
<gene>
    <name evidence="1" type="ORF">FDP08_10805</name>
</gene>
<evidence type="ECO:0000313" key="1">
    <source>
        <dbReference type="EMBL" id="TKV68542.1"/>
    </source>
</evidence>
<dbReference type="OrthoDB" id="6191808at2"/>
<protein>
    <submittedName>
        <fullName evidence="1">Acetylornithine deacetylase</fullName>
    </submittedName>
</protein>
<sequence length="417" mass="45150">MKRLFTFLVVLALIGYLSFKGAVWWLADQRLAEARKAVEGAGVIDRGEIRSGIAGRLVLGNGGYQDFRLTQPVEFDRLMFDAGSPLALLSALLDPADLPGHWSLQAENLRLKLDTNMFRNWVTAGSDVTPALFSPVCGPDHRQHLGSGDLLRLGVSGVSGEALVIQRVDGVYGELTTVNAGSVDVDWPGARLNPLDLPGIAESTTSVMTVTLRDGGLMRRVAAYCSRESGVETGEWTSIVMDAFSEALRARGFSASDQLLALYRQWLTEGGELTLEVDPSAPVWGVPVRGGGEAEGASLDVRYNRSQVPDVYLTRVEPELPERPDAMLEPVVTGGGIDDSADIVAGWNARDKDDAESWIGQTVRVTLENGNVVEGRLVSVGDSRMEIARLTDGGEVAYPLAIRLIATFEVWRRGQTR</sequence>
<dbReference type="Proteomes" id="UP000308488">
    <property type="component" value="Unassembled WGS sequence"/>
</dbReference>
<dbReference type="AlphaFoldDB" id="A0A4U6R6L7"/>
<dbReference type="EMBL" id="SZYH01000001">
    <property type="protein sequence ID" value="TKV68542.1"/>
    <property type="molecule type" value="Genomic_DNA"/>
</dbReference>
<comment type="caution">
    <text evidence="1">The sequence shown here is derived from an EMBL/GenBank/DDBJ whole genome shotgun (WGS) entry which is preliminary data.</text>
</comment>
<evidence type="ECO:0000313" key="2">
    <source>
        <dbReference type="Proteomes" id="UP000308488"/>
    </source>
</evidence>
<organism evidence="1 2">
    <name type="scientific">Marinobacter panjinensis</name>
    <dbReference type="NCBI Taxonomy" id="2576384"/>
    <lineage>
        <taxon>Bacteria</taxon>
        <taxon>Pseudomonadati</taxon>
        <taxon>Pseudomonadota</taxon>
        <taxon>Gammaproteobacteria</taxon>
        <taxon>Pseudomonadales</taxon>
        <taxon>Marinobacteraceae</taxon>
        <taxon>Marinobacter</taxon>
    </lineage>
</organism>
<dbReference type="RefSeq" id="WP_137436171.1">
    <property type="nucleotide sequence ID" value="NZ_JANRHC010000002.1"/>
</dbReference>
<reference evidence="1 2" key="1">
    <citation type="submission" date="2019-05" db="EMBL/GenBank/DDBJ databases">
        <title>Marinobacter panjinensis sp. nov., a moderately halophilic bacterium isolated from sea tidal flat environment.</title>
        <authorList>
            <person name="Yang W."/>
            <person name="An M."/>
            <person name="He W."/>
            <person name="Luo X."/>
            <person name="Zhu L."/>
            <person name="Chen G."/>
            <person name="Zhang Y."/>
            <person name="Wang Y."/>
        </authorList>
    </citation>
    <scope>NUCLEOTIDE SEQUENCE [LARGE SCALE GENOMIC DNA]</scope>
    <source>
        <strain evidence="1 2">PJ-16</strain>
    </source>
</reference>